<reference evidence="2" key="1">
    <citation type="submission" date="2021-01" db="EMBL/GenBank/DDBJ databases">
        <authorList>
            <person name="Corre E."/>
            <person name="Pelletier E."/>
            <person name="Niang G."/>
            <person name="Scheremetjew M."/>
            <person name="Finn R."/>
            <person name="Kale V."/>
            <person name="Holt S."/>
            <person name="Cochrane G."/>
            <person name="Meng A."/>
            <person name="Brown T."/>
            <person name="Cohen L."/>
        </authorList>
    </citation>
    <scope>NUCLEOTIDE SEQUENCE</scope>
    <source>
        <strain evidence="2">GSO104</strain>
    </source>
</reference>
<name>A0A7S4QJU1_9STRA</name>
<accession>A0A7S4QJU1</accession>
<evidence type="ECO:0000313" key="2">
    <source>
        <dbReference type="EMBL" id="CAE4585812.1"/>
    </source>
</evidence>
<dbReference type="AlphaFoldDB" id="A0A7S4QJU1"/>
<proteinExistence type="predicted"/>
<feature type="region of interest" description="Disordered" evidence="1">
    <location>
        <begin position="1"/>
        <end position="30"/>
    </location>
</feature>
<sequence>MPQKKDPSVSFSESGAGQKGISASQEEDARQMIDMLRGDDVSGRIAAANKLESVAAALGEERTREVSFMLILLKLESSSFHVSGTGEGCFLFMQYMALTKCQSARATARRDNPQMIPNHFST</sequence>
<dbReference type="EMBL" id="HBNS01004799">
    <property type="protein sequence ID" value="CAE4585812.1"/>
    <property type="molecule type" value="Transcribed_RNA"/>
</dbReference>
<evidence type="ECO:0000256" key="1">
    <source>
        <dbReference type="SAM" id="MobiDB-lite"/>
    </source>
</evidence>
<protein>
    <submittedName>
        <fullName evidence="2">Uncharacterized protein</fullName>
    </submittedName>
</protein>
<organism evidence="2">
    <name type="scientific">Ditylum brightwellii</name>
    <dbReference type="NCBI Taxonomy" id="49249"/>
    <lineage>
        <taxon>Eukaryota</taxon>
        <taxon>Sar</taxon>
        <taxon>Stramenopiles</taxon>
        <taxon>Ochrophyta</taxon>
        <taxon>Bacillariophyta</taxon>
        <taxon>Mediophyceae</taxon>
        <taxon>Lithodesmiophycidae</taxon>
        <taxon>Lithodesmiales</taxon>
        <taxon>Lithodesmiaceae</taxon>
        <taxon>Ditylum</taxon>
    </lineage>
</organism>
<gene>
    <name evidence="2" type="ORF">DBRI00130_LOCUS3882</name>
</gene>